<protein>
    <recommendedName>
        <fullName evidence="8">DZF domain-containing protein</fullName>
    </recommendedName>
</protein>
<dbReference type="PANTHER" id="PTHR46447">
    <property type="entry name" value="INTERLEUKIN ENHANCER-BINDING FACTOR"/>
    <property type="match status" value="1"/>
</dbReference>
<dbReference type="Pfam" id="PF20965">
    <property type="entry name" value="DZF_C"/>
    <property type="match status" value="1"/>
</dbReference>
<dbReference type="GO" id="GO:0045893">
    <property type="term" value="P:positive regulation of DNA-templated transcription"/>
    <property type="evidence" value="ECO:0007669"/>
    <property type="project" value="TreeGrafter"/>
</dbReference>
<dbReference type="Pfam" id="PF14926">
    <property type="entry name" value="CFAP300"/>
    <property type="match status" value="1"/>
</dbReference>
<keyword evidence="3" id="KW-0238">DNA-binding</keyword>
<evidence type="ECO:0000313" key="9">
    <source>
        <dbReference type="EMBL" id="CAF3873471.1"/>
    </source>
</evidence>
<dbReference type="Proteomes" id="UP000663866">
    <property type="component" value="Unassembled WGS sequence"/>
</dbReference>
<comment type="caution">
    <text evidence="11">The sequence shown here is derived from an EMBL/GenBank/DDBJ whole genome shotgun (WGS) entry which is preliminary data.</text>
</comment>
<accession>A0A819Y386</accession>
<dbReference type="InterPro" id="IPR043519">
    <property type="entry name" value="NT_sf"/>
</dbReference>
<dbReference type="Pfam" id="PF07528">
    <property type="entry name" value="DZF_N"/>
    <property type="match status" value="1"/>
</dbReference>
<feature type="domain" description="DZF" evidence="8">
    <location>
        <begin position="23"/>
        <end position="384"/>
    </location>
</feature>
<dbReference type="Proteomes" id="UP000676336">
    <property type="component" value="Unassembled WGS sequence"/>
</dbReference>
<dbReference type="PANTHER" id="PTHR46447:SF1">
    <property type="entry name" value="INTERLEUKIN ENHANCER-BINDING FACTOR 2"/>
    <property type="match status" value="1"/>
</dbReference>
<evidence type="ECO:0000256" key="3">
    <source>
        <dbReference type="ARBA" id="ARBA00023125"/>
    </source>
</evidence>
<evidence type="ECO:0000256" key="2">
    <source>
        <dbReference type="ARBA" id="ARBA00023015"/>
    </source>
</evidence>
<dbReference type="GO" id="GO:0003725">
    <property type="term" value="F:double-stranded RNA binding"/>
    <property type="evidence" value="ECO:0007669"/>
    <property type="project" value="TreeGrafter"/>
</dbReference>
<proteinExistence type="predicted"/>
<dbReference type="EMBL" id="CAJOBG010000918">
    <property type="protein sequence ID" value="CAF3873471.1"/>
    <property type="molecule type" value="Genomic_DNA"/>
</dbReference>
<reference evidence="11" key="1">
    <citation type="submission" date="2021-02" db="EMBL/GenBank/DDBJ databases">
        <authorList>
            <person name="Nowell W R."/>
        </authorList>
    </citation>
    <scope>NUCLEOTIDE SEQUENCE</scope>
</reference>
<evidence type="ECO:0000259" key="8">
    <source>
        <dbReference type="PROSITE" id="PS51703"/>
    </source>
</evidence>
<keyword evidence="13" id="KW-1185">Reference proteome</keyword>
<dbReference type="SMART" id="SM00572">
    <property type="entry name" value="DZF"/>
    <property type="match status" value="1"/>
</dbReference>
<dbReference type="InterPro" id="IPR049402">
    <property type="entry name" value="DZF_dom_C"/>
</dbReference>
<evidence type="ECO:0000256" key="1">
    <source>
        <dbReference type="ARBA" id="ARBA00004123"/>
    </source>
</evidence>
<dbReference type="GO" id="GO:0003677">
    <property type="term" value="F:DNA binding"/>
    <property type="evidence" value="ECO:0007669"/>
    <property type="project" value="UniProtKB-KW"/>
</dbReference>
<dbReference type="Proteomes" id="UP000663842">
    <property type="component" value="Unassembled WGS sequence"/>
</dbReference>
<keyword evidence="2" id="KW-0805">Transcription regulation</keyword>
<dbReference type="Gene3D" id="1.10.1410.40">
    <property type="match status" value="1"/>
</dbReference>
<evidence type="ECO:0000256" key="7">
    <source>
        <dbReference type="SAM" id="MobiDB-lite"/>
    </source>
</evidence>
<dbReference type="InterPro" id="IPR049401">
    <property type="entry name" value="DZF_dom_N"/>
</dbReference>
<dbReference type="PROSITE" id="PS51703">
    <property type="entry name" value="DZF"/>
    <property type="match status" value="1"/>
</dbReference>
<evidence type="ECO:0000256" key="5">
    <source>
        <dbReference type="ARBA" id="ARBA00023163"/>
    </source>
</evidence>
<gene>
    <name evidence="9" type="ORF">OVN521_LOCUS8059</name>
    <name evidence="10" type="ORF">SMN809_LOCUS13331</name>
    <name evidence="11" type="ORF">UXM345_LOCUS25117</name>
</gene>
<organism evidence="11 12">
    <name type="scientific">Rotaria magnacalcarata</name>
    <dbReference type="NCBI Taxonomy" id="392030"/>
    <lineage>
        <taxon>Eukaryota</taxon>
        <taxon>Metazoa</taxon>
        <taxon>Spiralia</taxon>
        <taxon>Gnathifera</taxon>
        <taxon>Rotifera</taxon>
        <taxon>Eurotatoria</taxon>
        <taxon>Bdelloidea</taxon>
        <taxon>Philodinida</taxon>
        <taxon>Philodinidae</taxon>
        <taxon>Rotaria</taxon>
    </lineage>
</organism>
<keyword evidence="5" id="KW-0804">Transcription</keyword>
<feature type="region of interest" description="Disordered" evidence="7">
    <location>
        <begin position="1"/>
        <end position="24"/>
    </location>
</feature>
<name>A0A819Y386_9BILA</name>
<evidence type="ECO:0000256" key="4">
    <source>
        <dbReference type="ARBA" id="ARBA00023159"/>
    </source>
</evidence>
<evidence type="ECO:0000313" key="10">
    <source>
        <dbReference type="EMBL" id="CAF4026477.1"/>
    </source>
</evidence>
<dbReference type="GO" id="GO:0071013">
    <property type="term" value="C:catalytic step 2 spliceosome"/>
    <property type="evidence" value="ECO:0007669"/>
    <property type="project" value="TreeGrafter"/>
</dbReference>
<keyword evidence="6" id="KW-0539">Nucleus</keyword>
<dbReference type="AlphaFoldDB" id="A0A819Y386"/>
<sequence>MRRSRPRFPPWRQNRPQYQQSYRPQYQQAQSSDAFDFLNLPESFPAMKQLIEDPVLTPIIMERNQQLAPSSADNFALINFVICVRQKLDALVLSPNSFAACQVGEVRDVGSHKHNTIILPPMGSHLTSDLVVVLKTLPTREAIDQLGNRLKQDLQNEISPEQAALLSMQSTDDGLSLDNGTMAVHLLLTTLPTNWHSLDPTIHLDRAMCKRNFNAIKHAKWVDEVCIHPSIKVLVRLLKDLRQRFRGLEPLNPWLINLLAHHCVTNNNSTEQLPPSYAFKRALQLLSSGLFLPGFNGLYDPFSDTNMHSSRSYTTMTLEEQDRLCYTSQTLLRALAIHPKYVLGIEHGPDIFAGPCQLNGVLFTPNEPIVFDTESNGYPINDGQQQTMLVDIIMSHTDNTDTDVATGEYRFQVIEKKFETIDGKQNRDSLIKWGMRGKLRANMYIFDQPFQEYNARKFILEFFKDPNVLSTLKMFSKSGEWICLGQVVHDVRIEQLSTNILSLEFFDRLFDNKIVRETGGYIRKCIEEYKDEFIISDELRKVLIMDEFDTYDMFSENDRKEFIFHLFKHFCLGGQVCQYEDEIQPYLDVTKSVYKELVSVQKDAETQKIQVVSPVFKIEALNENGKKFYPSRSAFEQDFVYMTIDPIKRHVIVLSNFYEGPSFFE</sequence>
<dbReference type="InterPro" id="IPR052134">
    <property type="entry name" value="ILF2"/>
</dbReference>
<evidence type="ECO:0000256" key="6">
    <source>
        <dbReference type="ARBA" id="ARBA00023242"/>
    </source>
</evidence>
<dbReference type="InterPro" id="IPR006561">
    <property type="entry name" value="DZF_dom"/>
</dbReference>
<feature type="compositionally biased region" description="Low complexity" evidence="7">
    <location>
        <begin position="12"/>
        <end position="24"/>
    </location>
</feature>
<dbReference type="InterPro" id="IPR029416">
    <property type="entry name" value="CFAP300"/>
</dbReference>
<evidence type="ECO:0000313" key="11">
    <source>
        <dbReference type="EMBL" id="CAF4150940.1"/>
    </source>
</evidence>
<keyword evidence="4" id="KW-0010">Activator</keyword>
<comment type="subcellular location">
    <subcellularLocation>
        <location evidence="1">Nucleus</location>
    </subcellularLocation>
</comment>
<dbReference type="EMBL" id="CAJOBF010004736">
    <property type="protein sequence ID" value="CAF4150940.1"/>
    <property type="molecule type" value="Genomic_DNA"/>
</dbReference>
<evidence type="ECO:0000313" key="12">
    <source>
        <dbReference type="Proteomes" id="UP000663842"/>
    </source>
</evidence>
<dbReference type="EMBL" id="CAJOBI010005247">
    <property type="protein sequence ID" value="CAF4026477.1"/>
    <property type="molecule type" value="Genomic_DNA"/>
</dbReference>
<evidence type="ECO:0000313" key="13">
    <source>
        <dbReference type="Proteomes" id="UP000663866"/>
    </source>
</evidence>
<dbReference type="Gene3D" id="3.30.460.10">
    <property type="entry name" value="Beta Polymerase, domain 2"/>
    <property type="match status" value="1"/>
</dbReference>